<dbReference type="NCBIfam" id="TIGR00171">
    <property type="entry name" value="leuD"/>
    <property type="match status" value="1"/>
</dbReference>
<gene>
    <name evidence="10 13" type="primary">leuD</name>
    <name evidence="13" type="ORF">JQN84_29405</name>
</gene>
<protein>
    <recommendedName>
        <fullName evidence="10">3-isopropylmalate dehydratase small subunit</fullName>
        <ecNumber evidence="10">4.2.1.33</ecNumber>
    </recommendedName>
    <alternativeName>
        <fullName evidence="10">Alpha-IPM isomerase</fullName>
        <shortName evidence="10">IPMI</shortName>
    </alternativeName>
    <alternativeName>
        <fullName evidence="10">Isopropylmalate isomerase</fullName>
    </alternativeName>
</protein>
<dbReference type="EMBL" id="JAFEUO010000011">
    <property type="protein sequence ID" value="MBM7086655.1"/>
    <property type="molecule type" value="Genomic_DNA"/>
</dbReference>
<reference evidence="13 14" key="1">
    <citation type="submission" date="2021-02" db="EMBL/GenBank/DDBJ databases">
        <authorList>
            <person name="Lee D.-H."/>
        </authorList>
    </citation>
    <scope>NUCLEOTIDE SEQUENCE [LARGE SCALE GENOMIC DNA]</scope>
    <source>
        <strain evidence="13 14">MMS20-R2-29</strain>
    </source>
</reference>
<dbReference type="PANTHER" id="PTHR43345">
    <property type="entry name" value="3-ISOPROPYLMALATE DEHYDRATASE SMALL SUBUNIT 2-RELATED-RELATED"/>
    <property type="match status" value="1"/>
</dbReference>
<sequence>MEPFSTHTGRAMVLRRSNVDTDQIIPAEFGKRISRHGLSDALFARWRKDPAFVLNSAERRGATVLIADPNFGTGSSREQAVWALRDWGFVVVLSTRFGDIFHRNALRNGLLAITLPDDAVASLMDRAEADPAFEISVDLTSCELTAGADRWSFSIDERARWLLLNGLDTIEVTLRDAADIADYERGRPSWLPTTRRSGGPTQAAAGNR</sequence>
<evidence type="ECO:0000256" key="1">
    <source>
        <dbReference type="ARBA" id="ARBA00000491"/>
    </source>
</evidence>
<dbReference type="Gene3D" id="3.20.19.10">
    <property type="entry name" value="Aconitase, domain 4"/>
    <property type="match status" value="1"/>
</dbReference>
<dbReference type="SUPFAM" id="SSF52016">
    <property type="entry name" value="LeuD/IlvD-like"/>
    <property type="match status" value="1"/>
</dbReference>
<evidence type="ECO:0000256" key="11">
    <source>
        <dbReference type="SAM" id="MobiDB-lite"/>
    </source>
</evidence>
<dbReference type="NCBIfam" id="NF002458">
    <property type="entry name" value="PRK01641.1"/>
    <property type="match status" value="1"/>
</dbReference>
<evidence type="ECO:0000313" key="13">
    <source>
        <dbReference type="EMBL" id="MBM7086655.1"/>
    </source>
</evidence>
<evidence type="ECO:0000256" key="6">
    <source>
        <dbReference type="ARBA" id="ARBA00022430"/>
    </source>
</evidence>
<evidence type="ECO:0000256" key="3">
    <source>
        <dbReference type="ARBA" id="ARBA00004729"/>
    </source>
</evidence>
<keyword evidence="14" id="KW-1185">Reference proteome</keyword>
<dbReference type="Pfam" id="PF00694">
    <property type="entry name" value="Aconitase_C"/>
    <property type="match status" value="1"/>
</dbReference>
<evidence type="ECO:0000256" key="10">
    <source>
        <dbReference type="HAMAP-Rule" id="MF_01031"/>
    </source>
</evidence>
<dbReference type="InterPro" id="IPR033940">
    <property type="entry name" value="IPMI_Swivel"/>
</dbReference>
<evidence type="ECO:0000256" key="5">
    <source>
        <dbReference type="ARBA" id="ARBA00011271"/>
    </source>
</evidence>
<evidence type="ECO:0000256" key="4">
    <source>
        <dbReference type="ARBA" id="ARBA00009845"/>
    </source>
</evidence>
<evidence type="ECO:0000256" key="7">
    <source>
        <dbReference type="ARBA" id="ARBA00022605"/>
    </source>
</evidence>
<evidence type="ECO:0000313" key="14">
    <source>
        <dbReference type="Proteomes" id="UP000809587"/>
    </source>
</evidence>
<evidence type="ECO:0000256" key="9">
    <source>
        <dbReference type="ARBA" id="ARBA00023304"/>
    </source>
</evidence>
<comment type="subunit">
    <text evidence="5 10">Heterodimer of LeuC and LeuD.</text>
</comment>
<feature type="domain" description="Aconitase A/isopropylmalate dehydratase small subunit swivel" evidence="12">
    <location>
        <begin position="1"/>
        <end position="117"/>
    </location>
</feature>
<keyword evidence="9 10" id="KW-0100">Branched-chain amino acid biosynthesis</keyword>
<dbReference type="GO" id="GO:0003861">
    <property type="term" value="F:3-isopropylmalate dehydratase activity"/>
    <property type="evidence" value="ECO:0007669"/>
    <property type="project" value="UniProtKB-EC"/>
</dbReference>
<dbReference type="InterPro" id="IPR050075">
    <property type="entry name" value="LeuD"/>
</dbReference>
<name>A0ABS2JJG9_9ACTN</name>
<comment type="caution">
    <text evidence="13">The sequence shown here is derived from an EMBL/GenBank/DDBJ whole genome shotgun (WGS) entry which is preliminary data.</text>
</comment>
<dbReference type="PANTHER" id="PTHR43345:SF5">
    <property type="entry name" value="3-ISOPROPYLMALATE DEHYDRATASE SMALL SUBUNIT"/>
    <property type="match status" value="1"/>
</dbReference>
<evidence type="ECO:0000259" key="12">
    <source>
        <dbReference type="Pfam" id="PF00694"/>
    </source>
</evidence>
<evidence type="ECO:0000256" key="8">
    <source>
        <dbReference type="ARBA" id="ARBA00023239"/>
    </source>
</evidence>
<keyword evidence="7 10" id="KW-0028">Amino-acid biosynthesis</keyword>
<dbReference type="InterPro" id="IPR015928">
    <property type="entry name" value="Aconitase/3IPM_dehydase_swvl"/>
</dbReference>
<keyword evidence="6 10" id="KW-0432">Leucine biosynthesis</keyword>
<feature type="compositionally biased region" description="Polar residues" evidence="11">
    <location>
        <begin position="191"/>
        <end position="200"/>
    </location>
</feature>
<dbReference type="CDD" id="cd01577">
    <property type="entry name" value="IPMI_Swivel"/>
    <property type="match status" value="1"/>
</dbReference>
<keyword evidence="8 10" id="KW-0456">Lyase</keyword>
<dbReference type="InterPro" id="IPR004431">
    <property type="entry name" value="3-IsopropMal_deHydase_ssu"/>
</dbReference>
<proteinExistence type="inferred from homology"/>
<comment type="function">
    <text evidence="2 10">Catalyzes the isomerization between 2-isopropylmalate and 3-isopropylmalate, via the formation of 2-isopropylmaleate.</text>
</comment>
<comment type="catalytic activity">
    <reaction evidence="1 10">
        <text>(2R,3S)-3-isopropylmalate = (2S)-2-isopropylmalate</text>
        <dbReference type="Rhea" id="RHEA:32287"/>
        <dbReference type="ChEBI" id="CHEBI:1178"/>
        <dbReference type="ChEBI" id="CHEBI:35121"/>
        <dbReference type="EC" id="4.2.1.33"/>
    </reaction>
</comment>
<organism evidence="13 14">
    <name type="scientific">Micromonospora humidisoli</name>
    <dbReference type="NCBI Taxonomy" id="2807622"/>
    <lineage>
        <taxon>Bacteria</taxon>
        <taxon>Bacillati</taxon>
        <taxon>Actinomycetota</taxon>
        <taxon>Actinomycetes</taxon>
        <taxon>Micromonosporales</taxon>
        <taxon>Micromonosporaceae</taxon>
        <taxon>Micromonospora</taxon>
    </lineage>
</organism>
<evidence type="ECO:0000256" key="2">
    <source>
        <dbReference type="ARBA" id="ARBA00002695"/>
    </source>
</evidence>
<dbReference type="InterPro" id="IPR000573">
    <property type="entry name" value="AconitaseA/IPMdHydase_ssu_swvl"/>
</dbReference>
<comment type="similarity">
    <text evidence="4 10">Belongs to the LeuD family. LeuD type 1 subfamily.</text>
</comment>
<comment type="pathway">
    <text evidence="3 10">Amino-acid biosynthesis; L-leucine biosynthesis; L-leucine from 3-methyl-2-oxobutanoate: step 2/4.</text>
</comment>
<accession>A0ABS2JJG9</accession>
<dbReference type="EC" id="4.2.1.33" evidence="10"/>
<dbReference type="HAMAP" id="MF_01031">
    <property type="entry name" value="LeuD_type1"/>
    <property type="match status" value="1"/>
</dbReference>
<dbReference type="RefSeq" id="WP_204961846.1">
    <property type="nucleotide sequence ID" value="NZ_JAFEUO010000011.1"/>
</dbReference>
<dbReference type="Proteomes" id="UP000809587">
    <property type="component" value="Unassembled WGS sequence"/>
</dbReference>
<feature type="region of interest" description="Disordered" evidence="11">
    <location>
        <begin position="189"/>
        <end position="208"/>
    </location>
</feature>